<protein>
    <submittedName>
        <fullName evidence="2">Uncharacterized protein</fullName>
    </submittedName>
</protein>
<evidence type="ECO:0000313" key="2">
    <source>
        <dbReference type="EMBL" id="KAH9329351.1"/>
    </source>
</evidence>
<keyword evidence="3" id="KW-1185">Reference proteome</keyword>
<feature type="compositionally biased region" description="Pro residues" evidence="1">
    <location>
        <begin position="7"/>
        <end position="19"/>
    </location>
</feature>
<sequence>ALESESAPPPSQPLLPPHSPSTSATMASIFSGLSPLSAGTQVITSTPQPVPLFAASTTMLAAIPPSIVESSPLESRIPVTTTLTISSDTDTMATRENSEEEE</sequence>
<evidence type="ECO:0000313" key="3">
    <source>
        <dbReference type="Proteomes" id="UP000824469"/>
    </source>
</evidence>
<feature type="non-terminal residue" evidence="2">
    <location>
        <position position="102"/>
    </location>
</feature>
<reference evidence="2 3" key="1">
    <citation type="journal article" date="2021" name="Nat. Plants">
        <title>The Taxus genome provides insights into paclitaxel biosynthesis.</title>
        <authorList>
            <person name="Xiong X."/>
            <person name="Gou J."/>
            <person name="Liao Q."/>
            <person name="Li Y."/>
            <person name="Zhou Q."/>
            <person name="Bi G."/>
            <person name="Li C."/>
            <person name="Du R."/>
            <person name="Wang X."/>
            <person name="Sun T."/>
            <person name="Guo L."/>
            <person name="Liang H."/>
            <person name="Lu P."/>
            <person name="Wu Y."/>
            <person name="Zhang Z."/>
            <person name="Ro D.K."/>
            <person name="Shang Y."/>
            <person name="Huang S."/>
            <person name="Yan J."/>
        </authorList>
    </citation>
    <scope>NUCLEOTIDE SEQUENCE [LARGE SCALE GENOMIC DNA]</scope>
    <source>
        <strain evidence="2">Ta-2019</strain>
    </source>
</reference>
<evidence type="ECO:0000256" key="1">
    <source>
        <dbReference type="SAM" id="MobiDB-lite"/>
    </source>
</evidence>
<comment type="caution">
    <text evidence="2">The sequence shown here is derived from an EMBL/GenBank/DDBJ whole genome shotgun (WGS) entry which is preliminary data.</text>
</comment>
<feature type="region of interest" description="Disordered" evidence="1">
    <location>
        <begin position="1"/>
        <end position="25"/>
    </location>
</feature>
<dbReference type="AlphaFoldDB" id="A0AA38GW15"/>
<organism evidence="2 3">
    <name type="scientific">Taxus chinensis</name>
    <name type="common">Chinese yew</name>
    <name type="synonym">Taxus wallichiana var. chinensis</name>
    <dbReference type="NCBI Taxonomy" id="29808"/>
    <lineage>
        <taxon>Eukaryota</taxon>
        <taxon>Viridiplantae</taxon>
        <taxon>Streptophyta</taxon>
        <taxon>Embryophyta</taxon>
        <taxon>Tracheophyta</taxon>
        <taxon>Spermatophyta</taxon>
        <taxon>Pinopsida</taxon>
        <taxon>Pinidae</taxon>
        <taxon>Conifers II</taxon>
        <taxon>Cupressales</taxon>
        <taxon>Taxaceae</taxon>
        <taxon>Taxus</taxon>
    </lineage>
</organism>
<name>A0AA38GW15_TAXCH</name>
<proteinExistence type="predicted"/>
<accession>A0AA38GW15</accession>
<dbReference type="Proteomes" id="UP000824469">
    <property type="component" value="Unassembled WGS sequence"/>
</dbReference>
<dbReference type="EMBL" id="JAHRHJ020000001">
    <property type="protein sequence ID" value="KAH9329351.1"/>
    <property type="molecule type" value="Genomic_DNA"/>
</dbReference>
<feature type="non-terminal residue" evidence="2">
    <location>
        <position position="1"/>
    </location>
</feature>
<gene>
    <name evidence="2" type="ORF">KI387_001459</name>
</gene>